<dbReference type="Proteomes" id="UP001152798">
    <property type="component" value="Chromosome 1"/>
</dbReference>
<sequence>MKYFFLFFKYHQDAHQFIYIKEARILPQEIIQNQKIVLLILLIHLIFFLYVI</sequence>
<dbReference type="AlphaFoldDB" id="A0A9P0H0U9"/>
<reference evidence="1" key="1">
    <citation type="submission" date="2022-01" db="EMBL/GenBank/DDBJ databases">
        <authorList>
            <person name="King R."/>
        </authorList>
    </citation>
    <scope>NUCLEOTIDE SEQUENCE</scope>
</reference>
<dbReference type="EMBL" id="OV725077">
    <property type="protein sequence ID" value="CAH1389010.1"/>
    <property type="molecule type" value="Genomic_DNA"/>
</dbReference>
<proteinExistence type="predicted"/>
<protein>
    <submittedName>
        <fullName evidence="1">Uncharacterized protein</fullName>
    </submittedName>
</protein>
<organism evidence="1 2">
    <name type="scientific">Nezara viridula</name>
    <name type="common">Southern green stink bug</name>
    <name type="synonym">Cimex viridulus</name>
    <dbReference type="NCBI Taxonomy" id="85310"/>
    <lineage>
        <taxon>Eukaryota</taxon>
        <taxon>Metazoa</taxon>
        <taxon>Ecdysozoa</taxon>
        <taxon>Arthropoda</taxon>
        <taxon>Hexapoda</taxon>
        <taxon>Insecta</taxon>
        <taxon>Pterygota</taxon>
        <taxon>Neoptera</taxon>
        <taxon>Paraneoptera</taxon>
        <taxon>Hemiptera</taxon>
        <taxon>Heteroptera</taxon>
        <taxon>Panheteroptera</taxon>
        <taxon>Pentatomomorpha</taxon>
        <taxon>Pentatomoidea</taxon>
        <taxon>Pentatomidae</taxon>
        <taxon>Pentatominae</taxon>
        <taxon>Nezara</taxon>
    </lineage>
</organism>
<accession>A0A9P0H0U9</accession>
<evidence type="ECO:0000313" key="2">
    <source>
        <dbReference type="Proteomes" id="UP001152798"/>
    </source>
</evidence>
<name>A0A9P0H0U9_NEZVI</name>
<evidence type="ECO:0000313" key="1">
    <source>
        <dbReference type="EMBL" id="CAH1389010.1"/>
    </source>
</evidence>
<keyword evidence="2" id="KW-1185">Reference proteome</keyword>
<gene>
    <name evidence="1" type="ORF">NEZAVI_LOCUS489</name>
</gene>